<dbReference type="RefSeq" id="WP_385875329.1">
    <property type="nucleotide sequence ID" value="NZ_JBHLXE010000010.1"/>
</dbReference>
<protein>
    <submittedName>
        <fullName evidence="1">Uncharacterized protein</fullName>
    </submittedName>
</protein>
<dbReference type="InterPro" id="IPR056250">
    <property type="entry name" value="AEP-like"/>
</dbReference>
<sequence>MYNTLKLSKHPYKWVKHLVNKELGGCGVLEFSKYNYVPRTINDYRYEFKLNLPDFNEKSINYIISNLEPGLELAINSRVSNSNAILHIPMIDFGIKLNTSIPVDTLLKFVKYWNMNFILFSSGRSYHAYGDRLLEQNEWINFMGSLLLINIPGERKLIDDRWVGHRLLAGYSSLRWSNNTSHYKKYPSRSGFLTHDNLYINESNSINMDYYFNY</sequence>
<dbReference type="EMBL" id="JBHLXE010000010">
    <property type="protein sequence ID" value="MFC0178554.1"/>
    <property type="molecule type" value="Genomic_DNA"/>
</dbReference>
<dbReference type="Pfam" id="PF24387">
    <property type="entry name" value="AEP-like"/>
    <property type="match status" value="1"/>
</dbReference>
<gene>
    <name evidence="1" type="ORF">ACFFIT_00305</name>
</gene>
<comment type="caution">
    <text evidence="1">The sequence shown here is derived from an EMBL/GenBank/DDBJ whole genome shotgun (WGS) entry which is preliminary data.</text>
</comment>
<evidence type="ECO:0000313" key="1">
    <source>
        <dbReference type="EMBL" id="MFC0178554.1"/>
    </source>
</evidence>
<dbReference type="Proteomes" id="UP001589758">
    <property type="component" value="Unassembled WGS sequence"/>
</dbReference>
<accession>A0ABV6C6G2</accession>
<organism evidence="1 2">
    <name type="scientific">Thorsellia kenyensis</name>
    <dbReference type="NCBI Taxonomy" id="1549888"/>
    <lineage>
        <taxon>Bacteria</taxon>
        <taxon>Pseudomonadati</taxon>
        <taxon>Pseudomonadota</taxon>
        <taxon>Gammaproteobacteria</taxon>
        <taxon>Enterobacterales</taxon>
        <taxon>Thorselliaceae</taxon>
        <taxon>Thorsellia</taxon>
    </lineage>
</organism>
<name>A0ABV6C6G2_9GAMM</name>
<proteinExistence type="predicted"/>
<evidence type="ECO:0000313" key="2">
    <source>
        <dbReference type="Proteomes" id="UP001589758"/>
    </source>
</evidence>
<keyword evidence="2" id="KW-1185">Reference proteome</keyword>
<reference evidence="1 2" key="1">
    <citation type="submission" date="2024-09" db="EMBL/GenBank/DDBJ databases">
        <authorList>
            <person name="Sun Q."/>
            <person name="Mori K."/>
        </authorList>
    </citation>
    <scope>NUCLEOTIDE SEQUENCE [LARGE SCALE GENOMIC DNA]</scope>
    <source>
        <strain evidence="1 2">CCM 8545</strain>
    </source>
</reference>